<dbReference type="SUPFAM" id="SSF50249">
    <property type="entry name" value="Nucleic acid-binding proteins"/>
    <property type="match status" value="2"/>
</dbReference>
<dbReference type="PANTHER" id="PTHR47165">
    <property type="entry name" value="OS03G0429900 PROTEIN"/>
    <property type="match status" value="1"/>
</dbReference>
<keyword evidence="2" id="KW-0479">Metal-binding</keyword>
<dbReference type="GO" id="GO:0008270">
    <property type="term" value="F:zinc ion binding"/>
    <property type="evidence" value="ECO:0007669"/>
    <property type="project" value="UniProtKB-KW"/>
</dbReference>
<feature type="compositionally biased region" description="Polar residues" evidence="6">
    <location>
        <begin position="396"/>
        <end position="406"/>
    </location>
</feature>
<feature type="compositionally biased region" description="Basic and acidic residues" evidence="6">
    <location>
        <begin position="351"/>
        <end position="360"/>
    </location>
</feature>
<feature type="compositionally biased region" description="Basic residues" evidence="6">
    <location>
        <begin position="407"/>
        <end position="418"/>
    </location>
</feature>
<evidence type="ECO:0000256" key="2">
    <source>
        <dbReference type="ARBA" id="ARBA00022723"/>
    </source>
</evidence>
<dbReference type="InterPro" id="IPR047192">
    <property type="entry name" value="Euk_RPA1_DBD_C"/>
</dbReference>
<dbReference type="Pfam" id="PF08646">
    <property type="entry name" value="Rep_fac-A_C"/>
    <property type="match status" value="1"/>
</dbReference>
<evidence type="ECO:0000313" key="9">
    <source>
        <dbReference type="Proteomes" id="UP001632038"/>
    </source>
</evidence>
<dbReference type="Proteomes" id="UP001632038">
    <property type="component" value="Unassembled WGS sequence"/>
</dbReference>
<keyword evidence="9" id="KW-1185">Reference proteome</keyword>
<name>A0ABD3C5X9_9LAMI</name>
<dbReference type="Gene3D" id="2.40.50.140">
    <property type="entry name" value="Nucleic acid-binding proteins"/>
    <property type="match status" value="3"/>
</dbReference>
<dbReference type="AlphaFoldDB" id="A0ABD3C5X9"/>
<dbReference type="InterPro" id="IPR013955">
    <property type="entry name" value="Rep_factor-A_C"/>
</dbReference>
<dbReference type="GO" id="GO:0003677">
    <property type="term" value="F:DNA binding"/>
    <property type="evidence" value="ECO:0007669"/>
    <property type="project" value="UniProtKB-KW"/>
</dbReference>
<evidence type="ECO:0000256" key="5">
    <source>
        <dbReference type="ARBA" id="ARBA00023125"/>
    </source>
</evidence>
<sequence length="418" mass="48049">MMKWLVVHDEVGDRIHVTMKPHIHERIGLNLVEGSLYKFKKFIVLDNRSTFKTTPHMHKISLFRLSQMAEFRDDTFPDFMFNFTDFGHLTPQNPPDDNVIGRVISYQKPFENLTSRRMDFRIQDRLACTLWAEYINDLLPFLENTENKPVVVAIQFARIHMFRTDDIKIANTFHVTKVTVNAQTDVFLDFMNRYGWNGTYWIDAIIVDIKTRSDCWYLACKKCAKRIPDEGGIVICQSCGEENPNKIYRYKLDIVVADKSSTATLLLWNKACASLLGKSAAEMKEIHGDCSGSIPTVIGESILDKRYVFEVRGSSFKYLQGFANYTVSRLADDDNANTESSNSSPDIVESDQNKLDKGKEKCITEVDDKQEQVMTTNELEAESVALHVSEKRPNEMITTTSDATNSYKRRQIKIKQEK</sequence>
<dbReference type="InterPro" id="IPR012340">
    <property type="entry name" value="NA-bd_OB-fold"/>
</dbReference>
<proteinExistence type="inferred from homology"/>
<comment type="caution">
    <text evidence="8">The sequence shown here is derived from an EMBL/GenBank/DDBJ whole genome shotgun (WGS) entry which is preliminary data.</text>
</comment>
<feature type="region of interest" description="Disordered" evidence="6">
    <location>
        <begin position="333"/>
        <end position="360"/>
    </location>
</feature>
<dbReference type="EMBL" id="JAVIJP010000054">
    <property type="protein sequence ID" value="KAL3624235.1"/>
    <property type="molecule type" value="Genomic_DNA"/>
</dbReference>
<evidence type="ECO:0000256" key="4">
    <source>
        <dbReference type="ARBA" id="ARBA00022833"/>
    </source>
</evidence>
<organism evidence="8 9">
    <name type="scientific">Castilleja foliolosa</name>
    <dbReference type="NCBI Taxonomy" id="1961234"/>
    <lineage>
        <taxon>Eukaryota</taxon>
        <taxon>Viridiplantae</taxon>
        <taxon>Streptophyta</taxon>
        <taxon>Embryophyta</taxon>
        <taxon>Tracheophyta</taxon>
        <taxon>Spermatophyta</taxon>
        <taxon>Magnoliopsida</taxon>
        <taxon>eudicotyledons</taxon>
        <taxon>Gunneridae</taxon>
        <taxon>Pentapetalae</taxon>
        <taxon>asterids</taxon>
        <taxon>lamiids</taxon>
        <taxon>Lamiales</taxon>
        <taxon>Orobanchaceae</taxon>
        <taxon>Pedicularideae</taxon>
        <taxon>Castillejinae</taxon>
        <taxon>Castilleja</taxon>
    </lineage>
</organism>
<dbReference type="PANTHER" id="PTHR47165:SF4">
    <property type="entry name" value="OS03G0429900 PROTEIN"/>
    <property type="match status" value="1"/>
</dbReference>
<evidence type="ECO:0000256" key="6">
    <source>
        <dbReference type="SAM" id="MobiDB-lite"/>
    </source>
</evidence>
<feature type="region of interest" description="Disordered" evidence="6">
    <location>
        <begin position="388"/>
        <end position="418"/>
    </location>
</feature>
<dbReference type="CDD" id="cd04476">
    <property type="entry name" value="RPA1_DBD_C"/>
    <property type="match status" value="1"/>
</dbReference>
<comment type="similarity">
    <text evidence="1">Belongs to the replication factor A protein 1 family.</text>
</comment>
<keyword evidence="5" id="KW-0238">DNA-binding</keyword>
<evidence type="ECO:0000259" key="7">
    <source>
        <dbReference type="Pfam" id="PF08646"/>
    </source>
</evidence>
<dbReference type="CDD" id="cd04481">
    <property type="entry name" value="RPA1_DBD_B_like"/>
    <property type="match status" value="1"/>
</dbReference>
<reference evidence="9" key="1">
    <citation type="journal article" date="2024" name="IScience">
        <title>Strigolactones Initiate the Formation of Haustorium-like Structures in Castilleja.</title>
        <authorList>
            <person name="Buerger M."/>
            <person name="Peterson D."/>
            <person name="Chory J."/>
        </authorList>
    </citation>
    <scope>NUCLEOTIDE SEQUENCE [LARGE SCALE GENOMIC DNA]</scope>
</reference>
<feature type="domain" description="Replication factor A C-terminal" evidence="7">
    <location>
        <begin position="202"/>
        <end position="319"/>
    </location>
</feature>
<evidence type="ECO:0000313" key="8">
    <source>
        <dbReference type="EMBL" id="KAL3624235.1"/>
    </source>
</evidence>
<evidence type="ECO:0000256" key="1">
    <source>
        <dbReference type="ARBA" id="ARBA00005690"/>
    </source>
</evidence>
<protein>
    <recommendedName>
        <fullName evidence="7">Replication factor A C-terminal domain-containing protein</fullName>
    </recommendedName>
</protein>
<evidence type="ECO:0000256" key="3">
    <source>
        <dbReference type="ARBA" id="ARBA00022771"/>
    </source>
</evidence>
<accession>A0ABD3C5X9</accession>
<gene>
    <name evidence="8" type="ORF">CASFOL_033051</name>
</gene>
<keyword evidence="4" id="KW-0862">Zinc</keyword>
<keyword evidence="3" id="KW-0863">Zinc-finger</keyword>